<reference evidence="1" key="3">
    <citation type="submission" date="2025-09" db="UniProtKB">
        <authorList>
            <consortium name="Ensembl"/>
        </authorList>
    </citation>
    <scope>IDENTIFICATION</scope>
</reference>
<proteinExistence type="predicted"/>
<gene>
    <name evidence="1" type="primary">ZFP14</name>
</gene>
<name>A0AC11E5L8_SHEEP</name>
<reference evidence="1" key="1">
    <citation type="submission" date="2020-11" db="EMBL/GenBank/DDBJ databases">
        <authorList>
            <person name="Davenport K.M."/>
            <person name="Bickhart D.M."/>
            <person name="Smith T.P.L."/>
            <person name="Murdoch B.M."/>
            <person name="Rosen B.D."/>
        </authorList>
    </citation>
    <scope>NUCLEOTIDE SEQUENCE [LARGE SCALE GENOMIC DNA]</scope>
    <source>
        <strain evidence="1">OAR_USU_Benz2616</strain>
    </source>
</reference>
<organism evidence="1">
    <name type="scientific">Ovis aries</name>
    <name type="common">Sheep</name>
    <dbReference type="NCBI Taxonomy" id="9940"/>
    <lineage>
        <taxon>Eukaryota</taxon>
        <taxon>Metazoa</taxon>
        <taxon>Chordata</taxon>
        <taxon>Craniata</taxon>
        <taxon>Vertebrata</taxon>
        <taxon>Euteleostomi</taxon>
        <taxon>Mammalia</taxon>
        <taxon>Eutheria</taxon>
        <taxon>Laurasiatheria</taxon>
        <taxon>Artiodactyla</taxon>
        <taxon>Ruminantia</taxon>
        <taxon>Pecora</taxon>
        <taxon>Bovidae</taxon>
        <taxon>Caprinae</taxon>
        <taxon>Ovis</taxon>
    </lineage>
</organism>
<protein>
    <submittedName>
        <fullName evidence="1">ZFP14 zinc finger protein</fullName>
    </submittedName>
</protein>
<sequence>MPGRSGLSELCRSPTEILKRTDRCLQFKTMAHGSVTFRDVAIDFSQEEWEFLDSAQRDLYRDVMWENYSNFISLAGPSMSKPDVITLLDEGKEPWMVVREGIGRHHPESRFSQRCISRSAV</sequence>
<accession>A0AC11E5L8</accession>
<dbReference type="Ensembl" id="ENSOART00020065103.1">
    <property type="protein sequence ID" value="ENSOARP00020054028.1"/>
    <property type="gene ID" value="ENSOARG00020037392.1"/>
</dbReference>
<evidence type="ECO:0000313" key="1">
    <source>
        <dbReference type="Ensembl" id="ENSOARP00020054028.1"/>
    </source>
</evidence>
<reference evidence="1" key="2">
    <citation type="submission" date="2025-08" db="UniProtKB">
        <authorList>
            <consortium name="Ensembl"/>
        </authorList>
    </citation>
    <scope>IDENTIFICATION</scope>
</reference>